<name>A0AAN8X059_HALRR</name>
<dbReference type="Pfam" id="PF00057">
    <property type="entry name" value="Ldl_recept_a"/>
    <property type="match status" value="1"/>
</dbReference>
<sequence>SSCVCFPASCSDGFYNSTYGCVPSFFLCQGWFGDFSDIDCNITCDGDYFQCSDATCIHKVFKCDGYQDCSDDEINCG</sequence>
<protein>
    <submittedName>
        <fullName evidence="3">Uncharacterized protein</fullName>
    </submittedName>
</protein>
<reference evidence="3 4" key="1">
    <citation type="submission" date="2023-11" db="EMBL/GenBank/DDBJ databases">
        <title>Halocaridina rubra genome assembly.</title>
        <authorList>
            <person name="Smith C."/>
        </authorList>
    </citation>
    <scope>NUCLEOTIDE SEQUENCE [LARGE SCALE GENOMIC DNA]</scope>
    <source>
        <strain evidence="3">EP-1</strain>
        <tissue evidence="3">Whole</tissue>
    </source>
</reference>
<feature type="disulfide bond" evidence="2">
    <location>
        <begin position="51"/>
        <end position="69"/>
    </location>
</feature>
<dbReference type="InterPro" id="IPR002172">
    <property type="entry name" value="LDrepeatLR_classA_rpt"/>
</dbReference>
<dbReference type="AlphaFoldDB" id="A0AAN8X059"/>
<keyword evidence="4" id="KW-1185">Reference proteome</keyword>
<dbReference type="SUPFAM" id="SSF57424">
    <property type="entry name" value="LDL receptor-like module"/>
    <property type="match status" value="1"/>
</dbReference>
<gene>
    <name evidence="3" type="ORF">SK128_010959</name>
</gene>
<organism evidence="3 4">
    <name type="scientific">Halocaridina rubra</name>
    <name type="common">Hawaiian red shrimp</name>
    <dbReference type="NCBI Taxonomy" id="373956"/>
    <lineage>
        <taxon>Eukaryota</taxon>
        <taxon>Metazoa</taxon>
        <taxon>Ecdysozoa</taxon>
        <taxon>Arthropoda</taxon>
        <taxon>Crustacea</taxon>
        <taxon>Multicrustacea</taxon>
        <taxon>Malacostraca</taxon>
        <taxon>Eumalacostraca</taxon>
        <taxon>Eucarida</taxon>
        <taxon>Decapoda</taxon>
        <taxon>Pleocyemata</taxon>
        <taxon>Caridea</taxon>
        <taxon>Atyoidea</taxon>
        <taxon>Atyidae</taxon>
        <taxon>Halocaridina</taxon>
    </lineage>
</organism>
<dbReference type="SMART" id="SM00192">
    <property type="entry name" value="LDLa"/>
    <property type="match status" value="1"/>
</dbReference>
<evidence type="ECO:0000313" key="3">
    <source>
        <dbReference type="EMBL" id="KAK7071893.1"/>
    </source>
</evidence>
<keyword evidence="1 2" id="KW-1015">Disulfide bond</keyword>
<evidence type="ECO:0000256" key="2">
    <source>
        <dbReference type="PROSITE-ProRule" id="PRU00124"/>
    </source>
</evidence>
<proteinExistence type="predicted"/>
<dbReference type="InterPro" id="IPR036055">
    <property type="entry name" value="LDL_receptor-like_sf"/>
</dbReference>
<dbReference type="EMBL" id="JAXCGZ010013836">
    <property type="protein sequence ID" value="KAK7071893.1"/>
    <property type="molecule type" value="Genomic_DNA"/>
</dbReference>
<feature type="non-terminal residue" evidence="3">
    <location>
        <position position="1"/>
    </location>
</feature>
<dbReference type="CDD" id="cd00112">
    <property type="entry name" value="LDLa"/>
    <property type="match status" value="1"/>
</dbReference>
<evidence type="ECO:0000256" key="1">
    <source>
        <dbReference type="ARBA" id="ARBA00023157"/>
    </source>
</evidence>
<feature type="non-terminal residue" evidence="3">
    <location>
        <position position="77"/>
    </location>
</feature>
<accession>A0AAN8X059</accession>
<dbReference type="Proteomes" id="UP001381693">
    <property type="component" value="Unassembled WGS sequence"/>
</dbReference>
<comment type="caution">
    <text evidence="2">Lacks conserved residue(s) required for the propagation of feature annotation.</text>
</comment>
<comment type="caution">
    <text evidence="3">The sequence shown here is derived from an EMBL/GenBank/DDBJ whole genome shotgun (WGS) entry which is preliminary data.</text>
</comment>
<feature type="disulfide bond" evidence="2">
    <location>
        <begin position="44"/>
        <end position="56"/>
    </location>
</feature>
<dbReference type="Gene3D" id="4.10.400.10">
    <property type="entry name" value="Low-density Lipoprotein Receptor"/>
    <property type="match status" value="1"/>
</dbReference>
<evidence type="ECO:0000313" key="4">
    <source>
        <dbReference type="Proteomes" id="UP001381693"/>
    </source>
</evidence>
<dbReference type="PROSITE" id="PS50068">
    <property type="entry name" value="LDLRA_2"/>
    <property type="match status" value="1"/>
</dbReference>